<dbReference type="Proteomes" id="UP000004095">
    <property type="component" value="Unassembled WGS sequence"/>
</dbReference>
<evidence type="ECO:0000313" key="2">
    <source>
        <dbReference type="Proteomes" id="UP000004095"/>
    </source>
</evidence>
<sequence>MLQTGFFMPMLPTPFLTFPFSAKSYSTFPLSNITFINFYYMDGLLYNGCNSFVALFSQTYLSKK</sequence>
<name>A1ZF38_MICM2</name>
<accession>A1ZF38</accession>
<comment type="caution">
    <text evidence="1">The sequence shown here is derived from an EMBL/GenBank/DDBJ whole genome shotgun (WGS) entry which is preliminary data.</text>
</comment>
<reference evidence="1 2" key="1">
    <citation type="submission" date="2007-01" db="EMBL/GenBank/DDBJ databases">
        <authorList>
            <person name="Haygood M."/>
            <person name="Podell S."/>
            <person name="Anderson C."/>
            <person name="Hopkinson B."/>
            <person name="Roe K."/>
            <person name="Barbeau K."/>
            <person name="Gaasterland T."/>
            <person name="Ferriera S."/>
            <person name="Johnson J."/>
            <person name="Kravitz S."/>
            <person name="Beeson K."/>
            <person name="Sutton G."/>
            <person name="Rogers Y.-H."/>
            <person name="Friedman R."/>
            <person name="Frazier M."/>
            <person name="Venter J.C."/>
        </authorList>
    </citation>
    <scope>NUCLEOTIDE SEQUENCE [LARGE SCALE GENOMIC DNA]</scope>
    <source>
        <strain evidence="1 2">ATCC 23134</strain>
    </source>
</reference>
<gene>
    <name evidence="1" type="ORF">M23134_07548</name>
</gene>
<evidence type="ECO:0000313" key="1">
    <source>
        <dbReference type="EMBL" id="EAY31140.1"/>
    </source>
</evidence>
<dbReference type="AlphaFoldDB" id="A1ZF38"/>
<protein>
    <submittedName>
        <fullName evidence="1">Uncharacterized protein</fullName>
    </submittedName>
</protein>
<proteinExistence type="predicted"/>
<keyword evidence="2" id="KW-1185">Reference proteome</keyword>
<dbReference type="EMBL" id="AAWS01000004">
    <property type="protein sequence ID" value="EAY31140.1"/>
    <property type="molecule type" value="Genomic_DNA"/>
</dbReference>
<organism evidence="1 2">
    <name type="scientific">Microscilla marina ATCC 23134</name>
    <dbReference type="NCBI Taxonomy" id="313606"/>
    <lineage>
        <taxon>Bacteria</taxon>
        <taxon>Pseudomonadati</taxon>
        <taxon>Bacteroidota</taxon>
        <taxon>Cytophagia</taxon>
        <taxon>Cytophagales</taxon>
        <taxon>Microscillaceae</taxon>
        <taxon>Microscilla</taxon>
    </lineage>
</organism>